<organism evidence="12">
    <name type="scientific">Coniophora olivacea</name>
    <dbReference type="NCBI Taxonomy" id="85977"/>
    <lineage>
        <taxon>Eukaryota</taxon>
        <taxon>Fungi</taxon>
        <taxon>Dikarya</taxon>
        <taxon>Basidiomycota</taxon>
        <taxon>Agaricomycotina</taxon>
        <taxon>Agaricomycetes</taxon>
        <taxon>Agaricomycetidae</taxon>
        <taxon>Boletales</taxon>
        <taxon>Coniophorineae</taxon>
        <taxon>Coniophoraceae</taxon>
        <taxon>Coniophora</taxon>
    </lineage>
</organism>
<protein>
    <recommendedName>
        <fullName evidence="3">Probable DNA polymerase</fullName>
        <ecNumber evidence="2">2.7.7.7</ecNumber>
    </recommendedName>
</protein>
<dbReference type="InterPro" id="IPR012337">
    <property type="entry name" value="RNaseH-like_sf"/>
</dbReference>
<geneLocation type="mitochondrion" evidence="12"/>
<feature type="region of interest" description="Disordered" evidence="10">
    <location>
        <begin position="264"/>
        <end position="290"/>
    </location>
</feature>
<dbReference type="GO" id="GO:0003677">
    <property type="term" value="F:DNA binding"/>
    <property type="evidence" value="ECO:0007669"/>
    <property type="project" value="UniProtKB-KW"/>
</dbReference>
<accession>A0A896YU16</accession>
<gene>
    <name evidence="12" type="primary">orf291</name>
</gene>
<dbReference type="GO" id="GO:0003887">
    <property type="term" value="F:DNA-directed DNA polymerase activity"/>
    <property type="evidence" value="ECO:0007669"/>
    <property type="project" value="UniProtKB-KW"/>
</dbReference>
<evidence type="ECO:0000256" key="2">
    <source>
        <dbReference type="ARBA" id="ARBA00012417"/>
    </source>
</evidence>
<evidence type="ECO:0000256" key="7">
    <source>
        <dbReference type="ARBA" id="ARBA00022932"/>
    </source>
</evidence>
<evidence type="ECO:0000256" key="8">
    <source>
        <dbReference type="ARBA" id="ARBA00023125"/>
    </source>
</evidence>
<evidence type="ECO:0000259" key="11">
    <source>
        <dbReference type="Pfam" id="PF03175"/>
    </source>
</evidence>
<comment type="catalytic activity">
    <reaction evidence="9">
        <text>DNA(n) + a 2'-deoxyribonucleoside 5'-triphosphate = DNA(n+1) + diphosphate</text>
        <dbReference type="Rhea" id="RHEA:22508"/>
        <dbReference type="Rhea" id="RHEA-COMP:17339"/>
        <dbReference type="Rhea" id="RHEA-COMP:17340"/>
        <dbReference type="ChEBI" id="CHEBI:33019"/>
        <dbReference type="ChEBI" id="CHEBI:61560"/>
        <dbReference type="ChEBI" id="CHEBI:173112"/>
        <dbReference type="EC" id="2.7.7.7"/>
    </reaction>
</comment>
<feature type="compositionally biased region" description="Basic residues" evidence="10">
    <location>
        <begin position="277"/>
        <end position="290"/>
    </location>
</feature>
<name>A0A896YU16_9AGAM</name>
<keyword evidence="7" id="KW-0239">DNA-directed DNA polymerase</keyword>
<keyword evidence="5" id="KW-0548">Nucleotidyltransferase</keyword>
<evidence type="ECO:0000256" key="1">
    <source>
        <dbReference type="ARBA" id="ARBA00005755"/>
    </source>
</evidence>
<reference evidence="12" key="1">
    <citation type="journal article" date="2020" name="Comput. Struct. Biotechnol. J.">
        <title>The mitogenomes of two saprophytic Boletales species (Coniophora) reveals intron dynamics and accumulation of plasmid-derived and non-conserved genes.</title>
        <authorList>
            <person name="Wu P."/>
            <person name="Bao Z."/>
            <person name="Tu W."/>
            <person name="Li L."/>
            <person name="Xiong C."/>
            <person name="Jin X."/>
            <person name="Li P."/>
            <person name="Gui M."/>
            <person name="Huang W."/>
            <person name="Li Q."/>
        </authorList>
    </citation>
    <scope>NUCLEOTIDE SEQUENCE</scope>
</reference>
<evidence type="ECO:0000256" key="9">
    <source>
        <dbReference type="ARBA" id="ARBA00049244"/>
    </source>
</evidence>
<dbReference type="InterPro" id="IPR004868">
    <property type="entry name" value="DNA-dir_DNA_pol_B_mt/vir"/>
</dbReference>
<sequence>MKKYILTLIKNRFSEISFPVRFYSRKSNIILSIIKDLFKALLENSGDHKAVYIIGKYKYSDGSIRSLHNAVGIRLDDKFIKEYYSLIKNILDEKSNDYKINSTNNPIKYVFFNFFYIPKGSEGNYVFLFKNISKLNSQGFKIEFIKKEDKIISIKIFDRSRKISITLKDSILLLPMSLAKLSTQFKLEKGKLTEPVYVGEGHDEYKSTDLSHYSKDIERIDDFNVWLNKIEAYCAQDCIALYEVLIKFKDLIFDKFKINIVKYPTTPSSKSSPNKASSKKSSSKKSSVKK</sequence>
<proteinExistence type="inferred from homology"/>
<dbReference type="EMBL" id="MT375015">
    <property type="protein sequence ID" value="QSE33946.1"/>
    <property type="molecule type" value="Genomic_DNA"/>
</dbReference>
<dbReference type="GO" id="GO:0006260">
    <property type="term" value="P:DNA replication"/>
    <property type="evidence" value="ECO:0007669"/>
    <property type="project" value="UniProtKB-KW"/>
</dbReference>
<evidence type="ECO:0000256" key="10">
    <source>
        <dbReference type="SAM" id="MobiDB-lite"/>
    </source>
</evidence>
<evidence type="ECO:0000256" key="6">
    <source>
        <dbReference type="ARBA" id="ARBA00022705"/>
    </source>
</evidence>
<dbReference type="SUPFAM" id="SSF53098">
    <property type="entry name" value="Ribonuclease H-like"/>
    <property type="match status" value="1"/>
</dbReference>
<comment type="similarity">
    <text evidence="1">Belongs to the DNA polymerase type-B family.</text>
</comment>
<dbReference type="GO" id="GO:0000166">
    <property type="term" value="F:nucleotide binding"/>
    <property type="evidence" value="ECO:0007669"/>
    <property type="project" value="InterPro"/>
</dbReference>
<evidence type="ECO:0000313" key="12">
    <source>
        <dbReference type="EMBL" id="QSE33946.1"/>
    </source>
</evidence>
<dbReference type="InterPro" id="IPR036397">
    <property type="entry name" value="RNaseH_sf"/>
</dbReference>
<dbReference type="Pfam" id="PF03175">
    <property type="entry name" value="DNA_pol_B_2"/>
    <property type="match status" value="1"/>
</dbReference>
<keyword evidence="12" id="KW-0496">Mitochondrion</keyword>
<dbReference type="Gene3D" id="3.30.420.10">
    <property type="entry name" value="Ribonuclease H-like superfamily/Ribonuclease H"/>
    <property type="match status" value="1"/>
</dbReference>
<evidence type="ECO:0000256" key="3">
    <source>
        <dbReference type="ARBA" id="ARBA00014385"/>
    </source>
</evidence>
<keyword evidence="8" id="KW-0238">DNA-binding</keyword>
<feature type="domain" description="DNA-directed DNA polymerase family B mitochondria/virus" evidence="11">
    <location>
        <begin position="103"/>
        <end position="268"/>
    </location>
</feature>
<keyword evidence="4" id="KW-0808">Transferase</keyword>
<evidence type="ECO:0000256" key="5">
    <source>
        <dbReference type="ARBA" id="ARBA00022695"/>
    </source>
</evidence>
<dbReference type="AlphaFoldDB" id="A0A896YU16"/>
<dbReference type="EC" id="2.7.7.7" evidence="2"/>
<keyword evidence="6" id="KW-0235">DNA replication</keyword>
<evidence type="ECO:0000256" key="4">
    <source>
        <dbReference type="ARBA" id="ARBA00022679"/>
    </source>
</evidence>